<name>A0ABZ0E9V3_9BURK</name>
<dbReference type="EMBL" id="CP136511">
    <property type="protein sequence ID" value="WOD13999.1"/>
    <property type="molecule type" value="Genomic_DNA"/>
</dbReference>
<accession>A0ABZ0E9V3</accession>
<dbReference type="Proteomes" id="UP001302652">
    <property type="component" value="Chromosome 3"/>
</dbReference>
<reference evidence="1 2" key="1">
    <citation type="submission" date="2023-10" db="EMBL/GenBank/DDBJ databases">
        <title>Surface-active antibiotics is a multifunctional adaptation for post-fire microbes.</title>
        <authorList>
            <person name="Liu M.D."/>
            <person name="Du Y."/>
            <person name="Koupaei S.K."/>
            <person name="Kim N.R."/>
            <person name="Zhang W."/>
            <person name="Traxler M.F."/>
        </authorList>
    </citation>
    <scope>NUCLEOTIDE SEQUENCE [LARGE SCALE GENOMIC DNA]</scope>
    <source>
        <strain evidence="1 2">F3</strain>
    </source>
</reference>
<keyword evidence="2" id="KW-1185">Reference proteome</keyword>
<evidence type="ECO:0000313" key="1">
    <source>
        <dbReference type="EMBL" id="WOD13999.1"/>
    </source>
</evidence>
<sequence>MGNDSDIADEPVVIRLALVSLNRSGIVEAEAVIGQTRGVSVLDVECPRELSHFSTLSATSSRVVSRLAYRLAGIGAIVEVRVQRLKGLAGPPGHETGDG</sequence>
<gene>
    <name evidence="1" type="ORF">RW095_00170</name>
</gene>
<proteinExistence type="predicted"/>
<protein>
    <submittedName>
        <fullName evidence="1">Uncharacterized protein</fullName>
    </submittedName>
</protein>
<dbReference type="RefSeq" id="WP_317015742.1">
    <property type="nucleotide sequence ID" value="NZ_CP136511.1"/>
</dbReference>
<evidence type="ECO:0000313" key="2">
    <source>
        <dbReference type="Proteomes" id="UP001302652"/>
    </source>
</evidence>
<organism evidence="1 2">
    <name type="scientific">Paraburkholderia kirstenboschensis</name>
    <dbReference type="NCBI Taxonomy" id="1245436"/>
    <lineage>
        <taxon>Bacteria</taxon>
        <taxon>Pseudomonadati</taxon>
        <taxon>Pseudomonadota</taxon>
        <taxon>Betaproteobacteria</taxon>
        <taxon>Burkholderiales</taxon>
        <taxon>Burkholderiaceae</taxon>
        <taxon>Paraburkholderia</taxon>
    </lineage>
</organism>